<feature type="transmembrane region" description="Helical" evidence="1">
    <location>
        <begin position="32"/>
        <end position="54"/>
    </location>
</feature>
<keyword evidence="1" id="KW-0472">Membrane</keyword>
<evidence type="ECO:0008006" key="4">
    <source>
        <dbReference type="Google" id="ProtNLM"/>
    </source>
</evidence>
<dbReference type="PATRIC" id="fig|1603606.3.peg.1771"/>
<dbReference type="RefSeq" id="WP_053550508.1">
    <property type="nucleotide sequence ID" value="NZ_CP010802.1"/>
</dbReference>
<reference evidence="2 3" key="1">
    <citation type="submission" date="2015-07" db="EMBL/GenBank/DDBJ databases">
        <title>Isolation and Genomic Characterization of a Novel Halophilic Metal-Reducing Deltaproteobacterium from the Deep Subsurface.</title>
        <authorList>
            <person name="Badalamenti J.P."/>
            <person name="Summers Z.M."/>
            <person name="Gralnick J.A."/>
            <person name="Bond D.R."/>
        </authorList>
    </citation>
    <scope>NUCLEOTIDE SEQUENCE [LARGE SCALE GENOMIC DNA]</scope>
    <source>
        <strain evidence="2 3">WTL</strain>
    </source>
</reference>
<keyword evidence="1" id="KW-0812">Transmembrane</keyword>
<feature type="transmembrane region" description="Helical" evidence="1">
    <location>
        <begin position="60"/>
        <end position="82"/>
    </location>
</feature>
<gene>
    <name evidence="2" type="ORF">DSOUD_1627</name>
</gene>
<organism evidence="2 3">
    <name type="scientific">Desulfuromonas soudanensis</name>
    <dbReference type="NCBI Taxonomy" id="1603606"/>
    <lineage>
        <taxon>Bacteria</taxon>
        <taxon>Pseudomonadati</taxon>
        <taxon>Thermodesulfobacteriota</taxon>
        <taxon>Desulfuromonadia</taxon>
        <taxon>Desulfuromonadales</taxon>
        <taxon>Desulfuromonadaceae</taxon>
        <taxon>Desulfuromonas</taxon>
    </lineage>
</organism>
<protein>
    <recommendedName>
        <fullName evidence="4">DUF304 domain-containing protein</fullName>
    </recommendedName>
</protein>
<proteinExistence type="predicted"/>
<dbReference type="AlphaFoldDB" id="A0A0M4D954"/>
<keyword evidence="3" id="KW-1185">Reference proteome</keyword>
<name>A0A0M4D954_9BACT</name>
<evidence type="ECO:0000313" key="2">
    <source>
        <dbReference type="EMBL" id="ALC16405.1"/>
    </source>
</evidence>
<dbReference type="KEGG" id="des:DSOUD_1627"/>
<evidence type="ECO:0000256" key="1">
    <source>
        <dbReference type="SAM" id="Phobius"/>
    </source>
</evidence>
<dbReference type="OrthoDB" id="5401870at2"/>
<sequence length="182" mass="20464">MDWTTLLQPGERLVWEGRPAPRCYTMRNWRHALFGVILLVPTLYWQVVALQLAAVYHLPLIPWIPLPFLLAALYLALGQLFVARLEWENVFYAVTDRRILAQRGFLRVRHLVLDLDAVGSFVLKPYGEELASLRIVAVDSSTTLVLSCIEYPRLVTRHLEAAMAATGRLAGQEPPSSAGETG</sequence>
<dbReference type="EMBL" id="CP010802">
    <property type="protein sequence ID" value="ALC16405.1"/>
    <property type="molecule type" value="Genomic_DNA"/>
</dbReference>
<keyword evidence="1" id="KW-1133">Transmembrane helix</keyword>
<dbReference type="Proteomes" id="UP000057158">
    <property type="component" value="Chromosome"/>
</dbReference>
<accession>A0A0M4D954</accession>
<dbReference type="STRING" id="1603606.DSOUD_1627"/>
<evidence type="ECO:0000313" key="3">
    <source>
        <dbReference type="Proteomes" id="UP000057158"/>
    </source>
</evidence>